<sequence length="878" mass="97093">MNISAFPVYSTNIFPLANDTKQGGQLLTEYNLRSRESVGTSESVNYFIGSSYCHSKSDFQVTKQTDGAGGTVSSSTLEISSGRAIINGHYLETLAPVTIDLLELNKQSKLEGTDPLTGRLVVGLRAMYSTLPTMAGSMMVENEDEMYEGIQIVILPPDKFKLPTDVPNEEDKITAHIKLATFNFSNGSINSLVDNYPERIQYISSSRLSGVENLVSDEYVTKTGLNPKKLYVFSGKGSTEDKLDTWCEAQDSLIVWDNNPVLTTDKPKNPSALFTTDANGKVILKLPHKQVDGMKDTDGNPQYFREKDLSLPIANFSAGTSGTVSKEYTNKVKSVLSQIQNIYRMPGGKQVGFIDDLTNETVGESPYNSLPVINPSWNIGDYVLVRQDGTITGVAIDGITNPSTMYVILPGLIKKYRFHSKVENSNTPPTDLTGMQIDIEYLSQGSEVNTDDPDVYSSYFILDAARGVIDKDYFVLKLWTSDDETTFENYYFVVSDTGDREYSNPVWITGQMQYATEEKVGGFLNVPENQLDAGYVYLDDTGHLVLLDYGLLRSGTLAYQLGESVTIPAGITGEEIQSNLGEYVNNRVAFANSQYKLSATDSKVIDITFTLSPEEEPSTINIFEIDSRFNTSVYLHILGESNENCTINIADCEKIRLDISCTGNPTINLSRSCLYYDTNVLNQLSNISEMSLWYQRYESTDPNLLIDGMTVIECDAPIIPDDIDYWSEATPNDNHFMFALQSITFGPDGSIIGCGLYVKNETSANIEEGSSIITSRFVLPQGAGLSYPIKRLTHRLKVSGCFVTAYTVDSPKGYMIIDSNFSALTDIYDPYSSYNHLEGNVNFYVQAHIVDNVTGLPLGTALDAWESNAFHCFKGVVL</sequence>
<name>A0A8S5Q6Q0_9CAUD</name>
<dbReference type="EMBL" id="BK015589">
    <property type="protein sequence ID" value="DAE14626.1"/>
    <property type="molecule type" value="Genomic_DNA"/>
</dbReference>
<reference evidence="1" key="1">
    <citation type="journal article" date="2021" name="Proc. Natl. Acad. Sci. U.S.A.">
        <title>A Catalog of Tens of Thousands of Viruses from Human Metagenomes Reveals Hidden Associations with Chronic Diseases.</title>
        <authorList>
            <person name="Tisza M.J."/>
            <person name="Buck C.B."/>
        </authorList>
    </citation>
    <scope>NUCLEOTIDE SEQUENCE</scope>
    <source>
        <strain evidence="1">CtTRu92</strain>
    </source>
</reference>
<organism evidence="1">
    <name type="scientific">Myoviridae sp. ctTRu92</name>
    <dbReference type="NCBI Taxonomy" id="2825111"/>
    <lineage>
        <taxon>Viruses</taxon>
        <taxon>Duplodnaviria</taxon>
        <taxon>Heunggongvirae</taxon>
        <taxon>Uroviricota</taxon>
        <taxon>Caudoviricetes</taxon>
    </lineage>
</organism>
<evidence type="ECO:0000313" key="1">
    <source>
        <dbReference type="EMBL" id="DAE14626.1"/>
    </source>
</evidence>
<evidence type="ECO:0008006" key="2">
    <source>
        <dbReference type="Google" id="ProtNLM"/>
    </source>
</evidence>
<protein>
    <recommendedName>
        <fullName evidence="2">Tail protein</fullName>
    </recommendedName>
</protein>
<proteinExistence type="predicted"/>
<accession>A0A8S5Q6Q0</accession>